<dbReference type="Gene3D" id="3.40.640.10">
    <property type="entry name" value="Type I PLP-dependent aspartate aminotransferase-like (Major domain)"/>
    <property type="match status" value="1"/>
</dbReference>
<evidence type="ECO:0000256" key="3">
    <source>
        <dbReference type="ARBA" id="ARBA00022898"/>
    </source>
</evidence>
<dbReference type="InterPro" id="IPR015422">
    <property type="entry name" value="PyrdxlP-dep_Trfase_small"/>
</dbReference>
<keyword evidence="3" id="KW-0663">Pyridoxal phosphate</keyword>
<dbReference type="EMBL" id="AMCI01003462">
    <property type="protein sequence ID" value="EJX00241.1"/>
    <property type="molecule type" value="Genomic_DNA"/>
</dbReference>
<feature type="domain" description="Aromatic amino acid beta-eliminating lyase/threonine aldolase" evidence="4">
    <location>
        <begin position="14"/>
        <end position="239"/>
    </location>
</feature>
<dbReference type="GO" id="GO:0016829">
    <property type="term" value="F:lyase activity"/>
    <property type="evidence" value="ECO:0007669"/>
    <property type="project" value="InterPro"/>
</dbReference>
<dbReference type="InterPro" id="IPR015424">
    <property type="entry name" value="PyrdxlP-dep_Trfase"/>
</dbReference>
<feature type="non-terminal residue" evidence="5">
    <location>
        <position position="263"/>
    </location>
</feature>
<reference evidence="5" key="1">
    <citation type="journal article" date="2012" name="PLoS ONE">
        <title>Gene sets for utilization of primary and secondary nutrition supplies in the distal gut of endangered iberian lynx.</title>
        <authorList>
            <person name="Alcaide M."/>
            <person name="Messina E."/>
            <person name="Richter M."/>
            <person name="Bargiela R."/>
            <person name="Peplies J."/>
            <person name="Huws S.A."/>
            <person name="Newbold C.J."/>
            <person name="Golyshin P.N."/>
            <person name="Simon M.A."/>
            <person name="Lopez G."/>
            <person name="Yakimov M.M."/>
            <person name="Ferrer M."/>
        </authorList>
    </citation>
    <scope>NUCLEOTIDE SEQUENCE</scope>
</reference>
<evidence type="ECO:0000256" key="1">
    <source>
        <dbReference type="ARBA" id="ARBA00001933"/>
    </source>
</evidence>
<organism evidence="5">
    <name type="scientific">gut metagenome</name>
    <dbReference type="NCBI Taxonomy" id="749906"/>
    <lineage>
        <taxon>unclassified sequences</taxon>
        <taxon>metagenomes</taxon>
        <taxon>organismal metagenomes</taxon>
    </lineage>
</organism>
<name>J9CJJ5_9ZZZZ</name>
<comment type="similarity">
    <text evidence="2">Belongs to the threonine aldolase family.</text>
</comment>
<proteinExistence type="inferred from homology"/>
<dbReference type="InterPro" id="IPR001597">
    <property type="entry name" value="ArAA_b-elim_lyase/Thr_aldolase"/>
</dbReference>
<dbReference type="SUPFAM" id="SSF53383">
    <property type="entry name" value="PLP-dependent transferases"/>
    <property type="match status" value="1"/>
</dbReference>
<accession>J9CJJ5</accession>
<dbReference type="GO" id="GO:0006520">
    <property type="term" value="P:amino acid metabolic process"/>
    <property type="evidence" value="ECO:0007669"/>
    <property type="project" value="InterPro"/>
</dbReference>
<evidence type="ECO:0000259" key="4">
    <source>
        <dbReference type="Pfam" id="PF01212"/>
    </source>
</evidence>
<dbReference type="PANTHER" id="PTHR48097">
    <property type="entry name" value="L-THREONINE ALDOLASE-RELATED"/>
    <property type="match status" value="1"/>
</dbReference>
<dbReference type="InterPro" id="IPR015421">
    <property type="entry name" value="PyrdxlP-dep_Trfase_major"/>
</dbReference>
<dbReference type="PANTHER" id="PTHR48097:SF5">
    <property type="entry name" value="LOW SPECIFICITY L-THREONINE ALDOLASE"/>
    <property type="match status" value="1"/>
</dbReference>
<comment type="cofactor">
    <cofactor evidence="1">
        <name>pyridoxal 5'-phosphate</name>
        <dbReference type="ChEBI" id="CHEBI:597326"/>
    </cofactor>
</comment>
<dbReference type="Gene3D" id="3.90.1150.10">
    <property type="entry name" value="Aspartate Aminotransferase, domain 1"/>
    <property type="match status" value="1"/>
</dbReference>
<dbReference type="AlphaFoldDB" id="J9CJJ5"/>
<sequence length="263" mass="28307">MLYFQSDYLEGCDPSILALMNQTNLDQTPGYGEDPWCDLARERIREAIGLPEAAVYFLVGGTQTNSTVIRGILRNYEGVISAETGHVCGHEGGAIEATGHKVLTLPGTDGKLSAERIEACWRAYAEDEACSHLVRPGMVYLSHPTELGSLYKKAELEAISAVCRRLGLPLFIDGARLGYGLASRESDLTLADIARLADVFYIGGTKVGALFGEAVVVPNPALLPHFFTTMKQSGAVLAKGRLLGIQFAALFDGNRYLSISAHA</sequence>
<comment type="caution">
    <text evidence="5">The sequence shown here is derived from an EMBL/GenBank/DDBJ whole genome shotgun (WGS) entry which is preliminary data.</text>
</comment>
<protein>
    <submittedName>
        <fullName evidence="5">L-threonine aldolase</fullName>
    </submittedName>
</protein>
<gene>
    <name evidence="5" type="ORF">EVA_11653</name>
</gene>
<evidence type="ECO:0000313" key="5">
    <source>
        <dbReference type="EMBL" id="EJX00241.1"/>
    </source>
</evidence>
<evidence type="ECO:0000256" key="2">
    <source>
        <dbReference type="ARBA" id="ARBA00006966"/>
    </source>
</evidence>
<dbReference type="Pfam" id="PF01212">
    <property type="entry name" value="Beta_elim_lyase"/>
    <property type="match status" value="1"/>
</dbReference>